<dbReference type="AlphaFoldDB" id="A0A4Q9DIJ2"/>
<dbReference type="Gene3D" id="3.40.720.10">
    <property type="entry name" value="Alkaline Phosphatase, subunit A"/>
    <property type="match status" value="1"/>
</dbReference>
<dbReference type="InterPro" id="IPR017850">
    <property type="entry name" value="Alkaline_phosphatase_core_sf"/>
</dbReference>
<comment type="caution">
    <text evidence="6">The sequence shown here is derived from an EMBL/GenBank/DDBJ whole genome shotgun (WGS) entry which is preliminary data.</text>
</comment>
<evidence type="ECO:0000256" key="4">
    <source>
        <dbReference type="ARBA" id="ARBA00022837"/>
    </source>
</evidence>
<dbReference type="GO" id="GO:0004065">
    <property type="term" value="F:arylsulfatase activity"/>
    <property type="evidence" value="ECO:0007669"/>
    <property type="project" value="TreeGrafter"/>
</dbReference>
<evidence type="ECO:0000256" key="3">
    <source>
        <dbReference type="ARBA" id="ARBA00022801"/>
    </source>
</evidence>
<keyword evidence="7" id="KW-1185">Reference proteome</keyword>
<dbReference type="RefSeq" id="WP_131017516.1">
    <property type="nucleotide sequence ID" value="NZ_SIRE01000028.1"/>
</dbReference>
<feature type="domain" description="Sulfatase N-terminal" evidence="5">
    <location>
        <begin position="10"/>
        <end position="338"/>
    </location>
</feature>
<dbReference type="InterPro" id="IPR024607">
    <property type="entry name" value="Sulfatase_CS"/>
</dbReference>
<evidence type="ECO:0000259" key="5">
    <source>
        <dbReference type="Pfam" id="PF00884"/>
    </source>
</evidence>
<keyword evidence="3" id="KW-0378">Hydrolase</keyword>
<dbReference type="Pfam" id="PF00884">
    <property type="entry name" value="Sulfatase"/>
    <property type="match status" value="1"/>
</dbReference>
<comment type="similarity">
    <text evidence="1">Belongs to the sulfatase family.</text>
</comment>
<organism evidence="6 7">
    <name type="scientific">Paenibacillus thalictri</name>
    <dbReference type="NCBI Taxonomy" id="2527873"/>
    <lineage>
        <taxon>Bacteria</taxon>
        <taxon>Bacillati</taxon>
        <taxon>Bacillota</taxon>
        <taxon>Bacilli</taxon>
        <taxon>Bacillales</taxon>
        <taxon>Paenibacillaceae</taxon>
        <taxon>Paenibacillus</taxon>
    </lineage>
</organism>
<dbReference type="InterPro" id="IPR000917">
    <property type="entry name" value="Sulfatase_N"/>
</dbReference>
<gene>
    <name evidence="6" type="ORF">EYB31_31665</name>
</gene>
<dbReference type="InterPro" id="IPR050738">
    <property type="entry name" value="Sulfatase"/>
</dbReference>
<accession>A0A4Q9DIJ2</accession>
<dbReference type="CDD" id="cd16149">
    <property type="entry name" value="sulfatase_like"/>
    <property type="match status" value="1"/>
</dbReference>
<dbReference type="SUPFAM" id="SSF53649">
    <property type="entry name" value="Alkaline phosphatase-like"/>
    <property type="match status" value="1"/>
</dbReference>
<evidence type="ECO:0000313" key="6">
    <source>
        <dbReference type="EMBL" id="TBL71101.1"/>
    </source>
</evidence>
<dbReference type="PANTHER" id="PTHR42693:SF53">
    <property type="entry name" value="ENDO-4-O-SULFATASE"/>
    <property type="match status" value="1"/>
</dbReference>
<keyword evidence="2" id="KW-0479">Metal-binding</keyword>
<dbReference type="PROSITE" id="PS00523">
    <property type="entry name" value="SULFATASE_1"/>
    <property type="match status" value="1"/>
</dbReference>
<proteinExistence type="inferred from homology"/>
<dbReference type="Proteomes" id="UP000293142">
    <property type="component" value="Unassembled WGS sequence"/>
</dbReference>
<dbReference type="GO" id="GO:0046872">
    <property type="term" value="F:metal ion binding"/>
    <property type="evidence" value="ECO:0007669"/>
    <property type="project" value="UniProtKB-KW"/>
</dbReference>
<sequence length="481" mass="54150">MVASKSKDKPNVLFIMTDDQGPWALGCAGNKEIITPHLDRLAAEGVRFDQFFCTSPVCSPARASVLTGQIPSQHGIHDFLRDADNARLTYLTGTAYTELLVEHGYTCGISGKWGVGNDYAPQKGFSHWYVCMYDAGHYWNPPMVRNGEVIRETGYLTDLITADALSFLEKQSQTEQPFYLSVNYTAPHHLWVGEHPQKFVDMYEDCAFESCPQEPEHPWFLPLTNPSTVRTDPVANLKGYFASVTAMDDGVGSLLGKLEQLGLRDNTLICFMSDNGFSCGHHGIWGKGNGTYPQNMYDNSVKVPAIFSHPGRIPAGRVDSSLLSQYDFMPTLLEYLNIPHPLASELPGSSFSHILQGDSSDDRQHVVVYDEYGPVRMIRTPEYKYVHRFPFGPFEFYDMKADPEERNNLYDHPDVQDRIAELYRRLEDWFLHFVNPAMDGARLPVTGTGQSQMVGSALTDHRTFNQNGRLYKLRTDSQATS</sequence>
<protein>
    <submittedName>
        <fullName evidence="6">DUF4976 domain-containing protein</fullName>
    </submittedName>
</protein>
<evidence type="ECO:0000256" key="1">
    <source>
        <dbReference type="ARBA" id="ARBA00008779"/>
    </source>
</evidence>
<reference evidence="6 7" key="1">
    <citation type="submission" date="2019-02" db="EMBL/GenBank/DDBJ databases">
        <title>Paenibacillus sp. nov., isolated from surface-sterilized tissue of Thalictrum simplex L.</title>
        <authorList>
            <person name="Tuo L."/>
        </authorList>
    </citation>
    <scope>NUCLEOTIDE SEQUENCE [LARGE SCALE GENOMIC DNA]</scope>
    <source>
        <strain evidence="6 7">N2SHLJ1</strain>
    </source>
</reference>
<evidence type="ECO:0000313" key="7">
    <source>
        <dbReference type="Proteomes" id="UP000293142"/>
    </source>
</evidence>
<keyword evidence="4" id="KW-0106">Calcium</keyword>
<evidence type="ECO:0000256" key="2">
    <source>
        <dbReference type="ARBA" id="ARBA00022723"/>
    </source>
</evidence>
<dbReference type="OrthoDB" id="9762324at2"/>
<name>A0A4Q9DIJ2_9BACL</name>
<dbReference type="PANTHER" id="PTHR42693">
    <property type="entry name" value="ARYLSULFATASE FAMILY MEMBER"/>
    <property type="match status" value="1"/>
</dbReference>
<dbReference type="EMBL" id="SIRE01000028">
    <property type="protein sequence ID" value="TBL71101.1"/>
    <property type="molecule type" value="Genomic_DNA"/>
</dbReference>